<sequence length="4747" mass="532202">MKENLKKIFQDISKGKLTQTEALEKIKTIKLQEQGKVIGTMLSTPVWRKDMPVSEVEIEYTEHHIILCEMPHLKENEIKKFLPDSHFVSLSSGADQSIADRYERHAMSCFDYLHQILSNKPLGNILIQIVIGNDVEQVVFMGLSGLLQTATLENPVLKGQIIRTQLDIEAKELSSQLRENVSSFEDHQVKYDQNIRYVLRRKEIQASDVSPKIAFKDRGVYLITGGMGGLGILFTKEILKQTTYSRVIVTGRSALTIERKAILEALPVRNNTVEYRQLDLSNSEQVNQLIITISKEYKQLNGILHCAGMTSDNFIVKKTRDEFGNVLIPKVTGTFNLDQASKDIDLDFLVLFSSVASQIGNVGQADYAVANGFMDQFAVYRNHLVLKDQRQGHTLSINWPLWQDGGMQIDQASQEILKQTMQIQPMETIVGMHAFYCSLELNQDQVLVIKGDLLQLHDNKKIDKEIINASMITNNSHNDLFEKTEDYLCKEFSLLLKLTTRKIDPQEPLEKYGIDSILAMKFTSQLEETFGALPKTLFFEYQTIRELTEYFVKSYQHQLTILFNTAPDDNISIKKSTDIKSKTDERIAHKLISGKRFSRPRPSIDLTNSTHSVSVDPIAIVGLSGRYPNSVDIAAYWDNLKEGRDCITEVPKERWDWRAYYSEDRSKSGYHYSKWGGFIEGVDEFDPRFFNISPREAASIDPQERLFLQHSWMAIEDAGYTRSSLQIPRKEGLAGQVGVYAGVMYGEYNLSGSLASIANRVSYFLNLHGPSMTLDTMCSSSLTSIHLACQDLKEGRTDLGIAGGVNVSIHPNKYQMLSSGQFISSAGHCQSFGEGGDGYIPGEGVGVVVLKRLSEAKRDGNHIYGVIKGSSLNHGGKTNGYSVPNPKAQANAITEALKVSDTDPRHISYIEAHGTGTKLGDPIEIAALSKAFEGDQAEKNTGYCLLGSAKSNIGHCESAAGIAGLTKILLQMEHGQIVPSLHSKRLNPHIDFDNTPFIVNQELRDWDPPLILGKTYPRIAGISSFGAGGSNAHIILEEYIDVHRSVLNTNQVTNVGIVLSARTFDQLKQKVVDLLSYLRKFDQESIDLDLTSMSYTLQIGREAMDKRLGLVVNSVVELKEKLESYLDDTKGVEGMYRGEVKRDENFSELATDTVIQEWLSGKKIAKLLDVWVKGGAVDWHQLYGDVLPGLMSLPTYPFARERYWIAVSDTVSQVENNTAISVLHPLVHSNTSDFKDHKYSSTFSGDAFFISNLSTGHKEISVVVYLEMARVAIAEALPKEKAPYFLEFSNTVWSGPLIFKDDIEVHIALFEQTEEGVCFEVYSGIEEKEVIYCQGEAIVHDELPLTTVDIKVLRSKMQRSVLPSSHHNITSIFQEDKQLLVELSLPEDLFSEEEVYVLHPGILKEVLQSGLLLFSGTALEPTSIDSLQIKSNCTANMWGWIRYSSGRTDALDIDLYDKEGKECVQMYGVVYQEVVHDFIEDNFSQEEVVKPSLDLEEIQRLPRELSIPILSKIVLENSEVEKFTENTLEKPTQILLVTPDTFGIEEMEDSVLDKTTTTLSDITSYNDQRGEFSNASLIKLFDHDKGLYSLVISAPDKNTLSSDLISELVEALTYAKEISSLKVLLLRGGNVFLQGDRTSYNESVKSGLYQTIASFPFPIIAEMKGSAIGAGFLIGGLCDFMICSEESNYSYTNYKEGFFPGLEEELWFKERFGNALTHSFLYQSEKLTGKALQEQGCSCPVLASNRISSFIESFALDLCEKSKDALQLLKQHLGHKLLTLAEQLDVVPTIQVESIVTTKPQLTFDSKYLKLEADTDHVLTITLHKGEKNCSLENIVSELKTIYAQLDKDNYYKVIVLSSDIADFVSVSDLMSSQEVVLEFQDQILKSPIPIIAVTNSNAKDIAWLICSSCDVCIYHAQGEYSVSGLVEVPELAMRSVTLFSHRLGCTMSNELLLAGKTYTGIELQDQVGSLIVTNDVFSEALNQASKWVKLPLEVVRTWKKTQTSLLKKTIEELPVWSKEQTKTSEVLPKTITSITLSTKVIKAKSYPEGIIEITMEDREAKNMFSDAFIEGMIEVFQHIAEYPFYKVVVLTGYDNYFASGGTKDSLLAIQEGKAKFTDTKIFELALDCKIPVISAMQGHGIGAGWSMGMFSDFVLFSEESRYVSPYMRYGFTPGAGATLIFPDKIGYDLSRETLLRGVEYSGKVLQEKGMSFPVFPRKEIHSAALVLARQITRYSRKSLVVIKDQLTAHLKKRLEITYSHELAMHEKTFVGRQDTLQQIENHFYQDRTISKEAININATEKSLAVNIEDTISHIDALPNIISDLKKLLAKELHLSEDEIGENSQFVDLGLDSIVGVTFIRTINEKYDLSLQATIVYSYSTLATLGAHIREASEKQGISVSKSVTSTITDIPKKEPKANTQDVFPNILLDLKKLLAKELHLSEDEIDDNSQFVDLGLDSIVGVTFIRTINEKYGLSLQATIVYSYSTLNALSDHIQDEIKQQGVFITDSAISTDIPEKIFQSDIPKAVRRRHLTSLRKGSQGNTTQFRKPSSRSQSIAVIGMSGQFPKAGDVESFWQNIAQGKNCIDEVPKKRWDIEKYYQAGEAVADKTYSKWMGALEGYDLFDPMFFNISPIEAENMDPQQRLFLEACWHAIEHAGYNPHVFSGSKCGVYVGCAAGDYLQQSKKHQLSAQGFTGAAGSILAARISYFLNLQGPCISIDTACSSSLVAIANACDALVSGNIDAALAGGVYIMATPSMHIMSSQSGMLSPDGRCHTFDQKANGFVPGEGVGVVMLKRLEDAEKDNDTILGVVQGWGINQDGKTNGITAPNTESQTQLEQQVYDQFDIDPNNIQLIETHGTATKLGDPIEVEGLRRSFQKYTEETAYCALGSVKSNIGHCLTAAGVAGFIKVLQAMKYKQLPPTINFEQLNEHINLDDGPFYVNTELRDWEVRKSQQRQAAISSFGFSGTNAHLVMGEYVSRNQEMIKQPVQVITQNSEVIVPLSAKSEEQLKQKASDLLDFIKKEKGELDLVDMAYTLQVGREAMEERLGFMVKDIDQLTEKLRAYCKGEDSIRGVYLGQVKRNKEGLQIISNDDEMKETIVDNYISQRKLSKLLDLWVKGLELGWNKLYGNHKPKRINLPLYPFARERYWIEKTTDSYKKENKNALEVLHPLVHKNTSDLRQQSYNTIFDGEEFFIRENKIQGDSVLPGLACLEMARAAMVMANPPQDESAVIELHHISFTKPIVVEEIKEVKIALFASEEGHVGEQIGIEIYSTEEEEQELYFEGQVMYSLLNETTTLDILQLKDEMKQIALKPKDIYTDLSKRGYVYGSNLQRISSIYQGDNQLLAEVSIPLLEENDQKEFVLYPSIMEGVMQACIGLVADIESLGQPLFPTSLDTVRILSSCTSEMNIWVRIKDIKAKNHILDIDLIDQQGNICVEIRGISLQCLDEKTNTSENLEKEVEVYQDKYDDTVLQPEEVSQKLFFKEYWKEQPLALGSSLTNNRQIIIFANKEFKDSIINSDNTNQFAKAIFVFQEQKYEKVSENFYHCRSNNVLDIQKVLNDVNDKSNKSIGLIYTWAKNTKEKGVHALFNVFKAIKRFDNPIDVTLVGNYDPSSIETCWDYSWIGFERSLKLVVPNSKISLLYTDSSGSISQQLLDAIQHPGVIRYKDEQRFELSYKPFDLDSTVKTPVLKKNGSYLITGGVGKLGFELARYLAKEYQAKLLLLGRRPLVSGIQEKMDQLKQEGAKEVHYYSVDISNRKAITSWAKNIPFNLSGIIHAAGVEGSEVFYEKTTKRINEVLQPKSKGIIVLDEVLNQQPLDFVCYFSSSAAMLGDFGSCDYAIANRFLMAYAYYREQKNQNNGKSIVINWPFWKDGGMGKGDFEQAAFYLKSSGQEVLETPEGVTIWDDIIKSNQTQTLVLKGKPNRIKQFLDRIYTTKLLDQLPFNVQNQQAHMGKGWKIQYQDLSLQECVYADLIKLVSMSLKIPSEKLDGVTNLADYGFDSISLTTFAKKLGTHLFITVTPAIFYNYSTIKKLSDYFVQDYHNHLEEFYNKPQSEIVERQQVDTKKPVLRKTTIQKRFLQTKSKDTSYLSSLAQEPIAIIGLSGRFPGADTADQLWEMLEKGESGISEIPLSRWDWRDYFSKSGDSDNKISTNKGGFINNVDEFDPLFFEITPREAEAMDPGQRMLLIEAYKAIEDAQIDPSSLRGTPVGVFAGMEESQYSSLISDEQGVGNSGNAMISSRLSYYLDLQGPTIATNTACSSGLVAMHQAIMSLRNRECESALVAGISSLILSPEFYVKMSQAGMLSEDGQCYSFAKKANGIGASEAVVVLMLKPLSAAIEAGNPVYGTIKASGINFDGKTNGVTAPSGKSQETLIKNVYTNYNINPQDISHIIAHGTGTKLGDPIELNALNDAFKKLIEKQPDSKQTTHCAITSCKSNLGHTMAASGLVSVVSLLKGLQHNKIPATINCEDENDYINWENSPFYINKITKEWKKEQDKPRMGGISSFGRSGTNAHVVIEEYITPMTSQFSSVAHPGKDTQIMIVLSAKTEEQLLQKVSDLLVLIKNPDQTIDLLSMAYSLQVTREVMEIRLGCIVNSVEQLVDKLQAYLNSEKNIEGIYRGEAKHYDTSISIFNSDTDLQETINKWIANKKLSKVLELWVKGLELDWNKLYREVKPKCINLPKYPFAKERYWINKTASEKVPENLSIRENGNYEIIENLIDQIESESIETEQGIDLLKKYSIH</sequence>
<name>A0A023BQK7_9FLAO</name>
<dbReference type="CDD" id="cd06558">
    <property type="entry name" value="crotonase-like"/>
    <property type="match status" value="2"/>
</dbReference>
<dbReference type="GO" id="GO:0004312">
    <property type="term" value="F:fatty acid synthase activity"/>
    <property type="evidence" value="ECO:0007669"/>
    <property type="project" value="TreeGrafter"/>
</dbReference>
<dbReference type="Pfam" id="PF02801">
    <property type="entry name" value="Ketoacyl-synt_C"/>
    <property type="match status" value="3"/>
</dbReference>
<feature type="domain" description="Ketosynthase family 3 (KS3)" evidence="14">
    <location>
        <begin position="615"/>
        <end position="1038"/>
    </location>
</feature>
<dbReference type="CDD" id="cd08953">
    <property type="entry name" value="KR_2_SDR_x"/>
    <property type="match status" value="2"/>
</dbReference>
<dbReference type="eggNOG" id="COG3321">
    <property type="taxonomic scope" value="Bacteria"/>
</dbReference>
<evidence type="ECO:0000256" key="7">
    <source>
        <dbReference type="ARBA" id="ARBA00022737"/>
    </source>
</evidence>
<comment type="subcellular location">
    <subcellularLocation>
        <location evidence="1">Cytoplasm</location>
    </subcellularLocation>
</comment>
<comment type="function">
    <text evidence="9">Involved in production of the polyketide antibiotic thailandamide.</text>
</comment>
<dbReference type="Pfam" id="PF14765">
    <property type="entry name" value="PS-DH"/>
    <property type="match status" value="2"/>
</dbReference>
<dbReference type="Gene3D" id="1.10.1240.100">
    <property type="match status" value="3"/>
</dbReference>
<dbReference type="GO" id="GO:0071770">
    <property type="term" value="P:DIM/DIP cell wall layer assembly"/>
    <property type="evidence" value="ECO:0007669"/>
    <property type="project" value="TreeGrafter"/>
</dbReference>
<dbReference type="STRING" id="1317122.ATO12_04945"/>
<dbReference type="GO" id="GO:0005886">
    <property type="term" value="C:plasma membrane"/>
    <property type="evidence" value="ECO:0007669"/>
    <property type="project" value="TreeGrafter"/>
</dbReference>
<dbReference type="SUPFAM" id="SSF51735">
    <property type="entry name" value="NAD(P)-binding Rossmann-fold domains"/>
    <property type="match status" value="2"/>
</dbReference>
<dbReference type="InterPro" id="IPR018201">
    <property type="entry name" value="Ketoacyl_synth_AS"/>
</dbReference>
<dbReference type="InterPro" id="IPR049900">
    <property type="entry name" value="PKS_mFAS_DH"/>
</dbReference>
<dbReference type="GO" id="GO:0006633">
    <property type="term" value="P:fatty acid biosynthetic process"/>
    <property type="evidence" value="ECO:0007669"/>
    <property type="project" value="InterPro"/>
</dbReference>
<dbReference type="RefSeq" id="WP_034246227.1">
    <property type="nucleotide sequence ID" value="NZ_AQRA01000010.1"/>
</dbReference>
<keyword evidence="6" id="KW-0808">Transferase</keyword>
<dbReference type="SMART" id="SM00825">
    <property type="entry name" value="PKS_KS"/>
    <property type="match status" value="3"/>
</dbReference>
<dbReference type="PROSITE" id="PS00166">
    <property type="entry name" value="ENOYL_COA_HYDRATASE"/>
    <property type="match status" value="1"/>
</dbReference>
<dbReference type="Gene3D" id="3.10.129.120">
    <property type="match status" value="1"/>
</dbReference>
<evidence type="ECO:0000259" key="14">
    <source>
        <dbReference type="PROSITE" id="PS52004"/>
    </source>
</evidence>
<feature type="domain" description="Ketosynthase family 3 (KS3)" evidence="14">
    <location>
        <begin position="2554"/>
        <end position="2977"/>
    </location>
</feature>
<dbReference type="SMART" id="SM00822">
    <property type="entry name" value="PKS_KR"/>
    <property type="match status" value="2"/>
</dbReference>
<feature type="region of interest" description="C-terminal hotdog fold" evidence="10">
    <location>
        <begin position="3310"/>
        <end position="3455"/>
    </location>
</feature>
<dbReference type="Pfam" id="PF08659">
    <property type="entry name" value="KR"/>
    <property type="match status" value="2"/>
</dbReference>
<evidence type="ECO:0000256" key="8">
    <source>
        <dbReference type="ARBA" id="ARBA00049556"/>
    </source>
</evidence>
<dbReference type="EMBL" id="AQRA01000010">
    <property type="protein sequence ID" value="EZH71968.1"/>
    <property type="molecule type" value="Genomic_DNA"/>
</dbReference>
<feature type="region of interest" description="N-terminal hotdog fold" evidence="10">
    <location>
        <begin position="3171"/>
        <end position="3296"/>
    </location>
</feature>
<keyword evidence="5" id="KW-0597">Phosphoprotein</keyword>
<dbReference type="SMART" id="SM00823">
    <property type="entry name" value="PKS_PP"/>
    <property type="match status" value="4"/>
</dbReference>
<keyword evidence="7" id="KW-0677">Repeat</keyword>
<comment type="caution">
    <text evidence="10">Lacks conserved residue(s) required for the propagation of feature annotation.</text>
</comment>
<dbReference type="Gene3D" id="3.90.226.10">
    <property type="entry name" value="2-enoyl-CoA Hydratase, Chain A, domain 1"/>
    <property type="match status" value="3"/>
</dbReference>
<dbReference type="Gene3D" id="3.40.47.10">
    <property type="match status" value="3"/>
</dbReference>
<dbReference type="InterPro" id="IPR029045">
    <property type="entry name" value="ClpP/crotonase-like_dom_sf"/>
</dbReference>
<dbReference type="InterPro" id="IPR020806">
    <property type="entry name" value="PKS_PP-bd"/>
</dbReference>
<evidence type="ECO:0000256" key="9">
    <source>
        <dbReference type="ARBA" id="ARBA00054155"/>
    </source>
</evidence>
<comment type="pathway">
    <text evidence="2">Antibiotic biosynthesis.</text>
</comment>
<dbReference type="InterPro" id="IPR016039">
    <property type="entry name" value="Thiolase-like"/>
</dbReference>
<evidence type="ECO:0000259" key="15">
    <source>
        <dbReference type="PROSITE" id="PS52019"/>
    </source>
</evidence>
<evidence type="ECO:0000256" key="3">
    <source>
        <dbReference type="ARBA" id="ARBA00022450"/>
    </source>
</evidence>
<dbReference type="NCBIfam" id="NF005496">
    <property type="entry name" value="PRK07110.1"/>
    <property type="match status" value="1"/>
</dbReference>
<dbReference type="InterPro" id="IPR049551">
    <property type="entry name" value="PKS_DH_C"/>
</dbReference>
<dbReference type="Pfam" id="PF22336">
    <property type="entry name" value="RhiE-like_linker"/>
    <property type="match status" value="3"/>
</dbReference>
<evidence type="ECO:0000256" key="10">
    <source>
        <dbReference type="PROSITE-ProRule" id="PRU01363"/>
    </source>
</evidence>
<evidence type="ECO:0000256" key="6">
    <source>
        <dbReference type="ARBA" id="ARBA00022679"/>
    </source>
</evidence>
<evidence type="ECO:0000256" key="11">
    <source>
        <dbReference type="RuleBase" id="RU003707"/>
    </source>
</evidence>
<accession>A0A023BQK7</accession>
<dbReference type="InterPro" id="IPR050091">
    <property type="entry name" value="PKS_NRPS_Biosynth_Enz"/>
</dbReference>
<evidence type="ECO:0000256" key="4">
    <source>
        <dbReference type="ARBA" id="ARBA00022490"/>
    </source>
</evidence>
<dbReference type="Pfam" id="PF00550">
    <property type="entry name" value="PP-binding"/>
    <property type="match status" value="4"/>
</dbReference>
<dbReference type="eggNOG" id="COG4221">
    <property type="taxonomic scope" value="Bacteria"/>
</dbReference>
<dbReference type="GO" id="GO:0031177">
    <property type="term" value="F:phosphopantetheine binding"/>
    <property type="evidence" value="ECO:0007669"/>
    <property type="project" value="InterPro"/>
</dbReference>
<dbReference type="InterPro" id="IPR020841">
    <property type="entry name" value="PKS_Beta-ketoAc_synthase_dom"/>
</dbReference>
<evidence type="ECO:0000256" key="12">
    <source>
        <dbReference type="SAM" id="Coils"/>
    </source>
</evidence>
<comment type="caution">
    <text evidence="16">The sequence shown here is derived from an EMBL/GenBank/DDBJ whole genome shotgun (WGS) entry which is preliminary data.</text>
</comment>
<feature type="domain" description="Carrier" evidence="13">
    <location>
        <begin position="3971"/>
        <end position="4045"/>
    </location>
</feature>
<dbReference type="PANTHER" id="PTHR43775:SF37">
    <property type="entry name" value="SI:DKEY-61P9.11"/>
    <property type="match status" value="1"/>
</dbReference>
<dbReference type="SUPFAM" id="SSF53901">
    <property type="entry name" value="Thiolase-like"/>
    <property type="match status" value="3"/>
</dbReference>
<dbReference type="InterPro" id="IPR020807">
    <property type="entry name" value="PKS_DH"/>
</dbReference>
<dbReference type="InterPro" id="IPR057326">
    <property type="entry name" value="KR_dom"/>
</dbReference>
<dbReference type="SMART" id="SM00826">
    <property type="entry name" value="PKS_DH"/>
    <property type="match status" value="1"/>
</dbReference>
<dbReference type="InterPro" id="IPR054514">
    <property type="entry name" value="RhiE-like_linker"/>
</dbReference>
<evidence type="ECO:0000256" key="2">
    <source>
        <dbReference type="ARBA" id="ARBA00004792"/>
    </source>
</evidence>
<dbReference type="Proteomes" id="UP000023541">
    <property type="component" value="Unassembled WGS sequence"/>
</dbReference>
<dbReference type="Gene3D" id="6.20.390.20">
    <property type="match status" value="1"/>
</dbReference>
<comment type="catalytic activity">
    <reaction evidence="8">
        <text>a (3S)-3-hydroxyacyl-CoA + NAD(+) = a 3-oxoacyl-CoA + NADH + H(+)</text>
        <dbReference type="Rhea" id="RHEA:22432"/>
        <dbReference type="ChEBI" id="CHEBI:15378"/>
        <dbReference type="ChEBI" id="CHEBI:57318"/>
        <dbReference type="ChEBI" id="CHEBI:57540"/>
        <dbReference type="ChEBI" id="CHEBI:57945"/>
        <dbReference type="ChEBI" id="CHEBI:90726"/>
        <dbReference type="EC" id="1.1.1.35"/>
    </reaction>
</comment>
<dbReference type="Gene3D" id="3.10.129.10">
    <property type="entry name" value="Hotdog Thioesterase"/>
    <property type="match status" value="1"/>
</dbReference>
<dbReference type="OrthoDB" id="1230081at2"/>
<dbReference type="Pfam" id="PF00109">
    <property type="entry name" value="ketoacyl-synt"/>
    <property type="match status" value="3"/>
</dbReference>
<dbReference type="InterPro" id="IPR014030">
    <property type="entry name" value="Ketoacyl_synth_N"/>
</dbReference>
<dbReference type="PROSITE" id="PS52004">
    <property type="entry name" value="KS3_2"/>
    <property type="match status" value="3"/>
</dbReference>
<dbReference type="FunFam" id="3.40.47.10:FF:000019">
    <property type="entry name" value="Polyketide synthase type I"/>
    <property type="match status" value="2"/>
</dbReference>
<dbReference type="Gene3D" id="1.10.1200.10">
    <property type="entry name" value="ACP-like"/>
    <property type="match status" value="4"/>
</dbReference>
<evidence type="ECO:0000256" key="5">
    <source>
        <dbReference type="ARBA" id="ARBA00022553"/>
    </source>
</evidence>
<dbReference type="InterPro" id="IPR009081">
    <property type="entry name" value="PP-bd_ACP"/>
</dbReference>
<feature type="domain" description="Carrier" evidence="13">
    <location>
        <begin position="479"/>
        <end position="555"/>
    </location>
</feature>
<keyword evidence="12" id="KW-0175">Coiled coil</keyword>
<feature type="domain" description="Ketosynthase family 3 (KS3)" evidence="14">
    <location>
        <begin position="4098"/>
        <end position="4524"/>
    </location>
</feature>
<evidence type="ECO:0000259" key="13">
    <source>
        <dbReference type="PROSITE" id="PS50075"/>
    </source>
</evidence>
<dbReference type="CDD" id="cd00833">
    <property type="entry name" value="PKS"/>
    <property type="match status" value="3"/>
</dbReference>
<keyword evidence="3" id="KW-0596">Phosphopantetheine</keyword>
<dbReference type="SUPFAM" id="SSF52096">
    <property type="entry name" value="ClpP/crotonase"/>
    <property type="match status" value="3"/>
</dbReference>
<dbReference type="InterPro" id="IPR049552">
    <property type="entry name" value="PKS_DH_N"/>
</dbReference>
<dbReference type="PANTHER" id="PTHR43775">
    <property type="entry name" value="FATTY ACID SYNTHASE"/>
    <property type="match status" value="1"/>
</dbReference>
<feature type="coiled-coil region" evidence="12">
    <location>
        <begin position="3449"/>
        <end position="3476"/>
    </location>
</feature>
<gene>
    <name evidence="16" type="ORF">ATO12_04945</name>
</gene>
<feature type="coiled-coil region" evidence="12">
    <location>
        <begin position="3005"/>
        <end position="3062"/>
    </location>
</feature>
<dbReference type="Gene3D" id="3.10.129.110">
    <property type="entry name" value="Polyketide synthase dehydratase"/>
    <property type="match status" value="1"/>
</dbReference>
<dbReference type="InterPro" id="IPR013968">
    <property type="entry name" value="PKS_KR"/>
</dbReference>
<dbReference type="PROSITE" id="PS00606">
    <property type="entry name" value="KS3_1"/>
    <property type="match status" value="2"/>
</dbReference>
<evidence type="ECO:0000313" key="16">
    <source>
        <dbReference type="EMBL" id="EZH71968.1"/>
    </source>
</evidence>
<reference evidence="16 17" key="1">
    <citation type="submission" date="2014-04" db="EMBL/GenBank/DDBJ databases">
        <title>Aquimarina sp. 22II-S11-z7 Genome Sequencing.</title>
        <authorList>
            <person name="Lai Q."/>
        </authorList>
    </citation>
    <scope>NUCLEOTIDE SEQUENCE [LARGE SCALE GENOMIC DNA]</scope>
    <source>
        <strain evidence="16 17">22II-S11-z7</strain>
    </source>
</reference>
<dbReference type="GO" id="GO:0005737">
    <property type="term" value="C:cytoplasm"/>
    <property type="evidence" value="ECO:0007669"/>
    <property type="project" value="UniProtKB-SubCell"/>
</dbReference>
<feature type="domain" description="PKS/mFAS DH" evidence="15">
    <location>
        <begin position="3171"/>
        <end position="3455"/>
    </location>
</feature>
<keyword evidence="17" id="KW-1185">Reference proteome</keyword>
<proteinExistence type="inferred from homology"/>
<dbReference type="InterPro" id="IPR014031">
    <property type="entry name" value="Ketoacyl_synth_C"/>
</dbReference>
<feature type="domain" description="Carrier" evidence="13">
    <location>
        <begin position="2425"/>
        <end position="2499"/>
    </location>
</feature>
<evidence type="ECO:0000313" key="17">
    <source>
        <dbReference type="Proteomes" id="UP000023541"/>
    </source>
</evidence>
<evidence type="ECO:0000256" key="1">
    <source>
        <dbReference type="ARBA" id="ARBA00004496"/>
    </source>
</evidence>
<comment type="similarity">
    <text evidence="11">Belongs to the enoyl-CoA hydratase/isomerase family.</text>
</comment>
<organism evidence="16 17">
    <name type="scientific">Aquimarina atlantica</name>
    <dbReference type="NCBI Taxonomy" id="1317122"/>
    <lineage>
        <taxon>Bacteria</taxon>
        <taxon>Pseudomonadati</taxon>
        <taxon>Bacteroidota</taxon>
        <taxon>Flavobacteriia</taxon>
        <taxon>Flavobacteriales</taxon>
        <taxon>Flavobacteriaceae</taxon>
        <taxon>Aquimarina</taxon>
    </lineage>
</organism>
<dbReference type="SUPFAM" id="SSF47336">
    <property type="entry name" value="ACP-like"/>
    <property type="match status" value="4"/>
</dbReference>
<dbReference type="SMART" id="SM01294">
    <property type="entry name" value="PKS_PP_betabranch"/>
    <property type="match status" value="2"/>
</dbReference>
<dbReference type="InterPro" id="IPR018376">
    <property type="entry name" value="Enoyl-CoA_hyd/isom_CS"/>
</dbReference>
<dbReference type="GO" id="GO:0003857">
    <property type="term" value="F:(3S)-3-hydroxyacyl-CoA dehydrogenase (NAD+) activity"/>
    <property type="evidence" value="ECO:0007669"/>
    <property type="project" value="UniProtKB-EC"/>
</dbReference>
<dbReference type="PROSITE" id="PS52019">
    <property type="entry name" value="PKS_MFAS_DH"/>
    <property type="match status" value="1"/>
</dbReference>
<feature type="domain" description="Carrier" evidence="13">
    <location>
        <begin position="2316"/>
        <end position="2393"/>
    </location>
</feature>
<dbReference type="Gene3D" id="3.40.50.720">
    <property type="entry name" value="NAD(P)-binding Rossmann-like Domain"/>
    <property type="match status" value="2"/>
</dbReference>
<dbReference type="Pfam" id="PF00378">
    <property type="entry name" value="ECH_1"/>
    <property type="match status" value="2"/>
</dbReference>
<dbReference type="Pfam" id="PF21089">
    <property type="entry name" value="PKS_DH_N"/>
    <property type="match status" value="2"/>
</dbReference>
<dbReference type="InterPro" id="IPR042104">
    <property type="entry name" value="PKS_dehydratase_sf"/>
</dbReference>
<dbReference type="InterPro" id="IPR036291">
    <property type="entry name" value="NAD(P)-bd_dom_sf"/>
</dbReference>
<dbReference type="GO" id="GO:0004315">
    <property type="term" value="F:3-oxoacyl-[acyl-carrier-protein] synthase activity"/>
    <property type="evidence" value="ECO:0007669"/>
    <property type="project" value="InterPro"/>
</dbReference>
<dbReference type="InterPro" id="IPR001753">
    <property type="entry name" value="Enoyl-CoA_hydra/iso"/>
</dbReference>
<dbReference type="InterPro" id="IPR036736">
    <property type="entry name" value="ACP-like_sf"/>
</dbReference>
<protein>
    <submittedName>
        <fullName evidence="16">Uncharacterized protein</fullName>
    </submittedName>
</protein>
<keyword evidence="4" id="KW-0963">Cytoplasm</keyword>
<dbReference type="PROSITE" id="PS50075">
    <property type="entry name" value="CARRIER"/>
    <property type="match status" value="4"/>
</dbReference>